<dbReference type="InterPro" id="IPR011045">
    <property type="entry name" value="N2O_reductase_N"/>
</dbReference>
<dbReference type="Pfam" id="PF10282">
    <property type="entry name" value="Lactonase"/>
    <property type="match status" value="1"/>
</dbReference>
<feature type="domain" description="HYR" evidence="2">
    <location>
        <begin position="424"/>
        <end position="483"/>
    </location>
</feature>
<keyword evidence="4" id="KW-1185">Reference proteome</keyword>
<dbReference type="InterPro" id="IPR003410">
    <property type="entry name" value="HYR_dom"/>
</dbReference>
<dbReference type="Gene3D" id="2.130.10.10">
    <property type="entry name" value="YVTN repeat-like/Quinoprotein amine dehydrogenase"/>
    <property type="match status" value="3"/>
</dbReference>
<evidence type="ECO:0000313" key="4">
    <source>
        <dbReference type="Proteomes" id="UP001501468"/>
    </source>
</evidence>
<name>A0ABP7DD63_9MICO</name>
<dbReference type="InterPro" id="IPR019405">
    <property type="entry name" value="Lactonase_7-beta_prop"/>
</dbReference>
<organism evidence="3 4">
    <name type="scientific">Terrabacter ginsenosidimutans</name>
    <dbReference type="NCBI Taxonomy" id="490575"/>
    <lineage>
        <taxon>Bacteria</taxon>
        <taxon>Bacillati</taxon>
        <taxon>Actinomycetota</taxon>
        <taxon>Actinomycetes</taxon>
        <taxon>Micrococcales</taxon>
        <taxon>Intrasporangiaceae</taxon>
        <taxon>Terrabacter</taxon>
    </lineage>
</organism>
<dbReference type="InterPro" id="IPR011964">
    <property type="entry name" value="YVTN_b-propeller_repeat"/>
</dbReference>
<evidence type="ECO:0000256" key="1">
    <source>
        <dbReference type="ARBA" id="ARBA00022737"/>
    </source>
</evidence>
<dbReference type="Proteomes" id="UP001501468">
    <property type="component" value="Unassembled WGS sequence"/>
</dbReference>
<gene>
    <name evidence="3" type="ORF">GCM10022399_20830</name>
</gene>
<proteinExistence type="predicted"/>
<comment type="caution">
    <text evidence="3">The sequence shown here is derived from an EMBL/GenBank/DDBJ whole genome shotgun (WGS) entry which is preliminary data.</text>
</comment>
<dbReference type="NCBIfam" id="TIGR02276">
    <property type="entry name" value="beta_rpt_yvtn"/>
    <property type="match status" value="3"/>
</dbReference>
<dbReference type="InterPro" id="IPR011048">
    <property type="entry name" value="Haem_d1_sf"/>
</dbReference>
<evidence type="ECO:0000313" key="3">
    <source>
        <dbReference type="EMBL" id="GAA3704059.1"/>
    </source>
</evidence>
<dbReference type="EMBL" id="BAABDC010000003">
    <property type="protein sequence ID" value="GAA3704059.1"/>
    <property type="molecule type" value="Genomic_DNA"/>
</dbReference>
<evidence type="ECO:0000259" key="2">
    <source>
        <dbReference type="Pfam" id="PF02494"/>
    </source>
</evidence>
<dbReference type="PANTHER" id="PTHR47197:SF3">
    <property type="entry name" value="DIHYDRO-HEME D1 DEHYDROGENASE"/>
    <property type="match status" value="1"/>
</dbReference>
<dbReference type="SUPFAM" id="SSF50974">
    <property type="entry name" value="Nitrous oxide reductase, N-terminal domain"/>
    <property type="match status" value="1"/>
</dbReference>
<protein>
    <recommendedName>
        <fullName evidence="2">HYR domain-containing protein</fullName>
    </recommendedName>
</protein>
<dbReference type="PANTHER" id="PTHR47197">
    <property type="entry name" value="PROTEIN NIRF"/>
    <property type="match status" value="1"/>
</dbReference>
<sequence length="560" mass="55416">MFLSVAGVEAGAATAVAAPTAPSYAVTATIPVGAGPAPVAVNSRSGRLYVGNQTDRTVSVVNTADNAVGATVAVGGSPLALAVNPVTDKTYATTATGGSGYHEGQLVEIDHANTLVASRQLQQDGDGPHFGAAVNSVTDTVFVSHFYGGSVSGISGATLAPTATFGAGPIVFGVAVNELTNTVYVTNLDSGAVTVVNGSTHGVLATVPVGGRASSVAVDPSRHTAYVNASPDTVAVIDTTTNQVVAHVRVGHDPRQVAVDPSAGVVYVANNQDNTVSVIDEATNTVTATVPVGNAPSGVAVDADTGTAYVTNTASNTVSVIRTIDTTAPTVTASATSNGSPYTAGTWTNHDVSVHYTCTDNLGGSGVASVTPDQTVGTDGDGQSATGSCTDIAGNTASATFTGIRIDKAAPTVTYSGNAGSYTVDQQVSITCTPADTLSGVASSTCANTSGPAYSFGLGSHTLTATATDNAGNQGSATTTFNVLVSSGSLANLVTQFSTNAGVATGLCDKLMAAAQAAARGQDTAKSNILRAFDQQVSAQTGKALTSEQASILTNLVAAL</sequence>
<accession>A0ABP7DD63</accession>
<reference evidence="4" key="1">
    <citation type="journal article" date="2019" name="Int. J. Syst. Evol. Microbiol.">
        <title>The Global Catalogue of Microorganisms (GCM) 10K type strain sequencing project: providing services to taxonomists for standard genome sequencing and annotation.</title>
        <authorList>
            <consortium name="The Broad Institute Genomics Platform"/>
            <consortium name="The Broad Institute Genome Sequencing Center for Infectious Disease"/>
            <person name="Wu L."/>
            <person name="Ma J."/>
        </authorList>
    </citation>
    <scope>NUCLEOTIDE SEQUENCE [LARGE SCALE GENOMIC DNA]</scope>
    <source>
        <strain evidence="4">JCM 17125</strain>
    </source>
</reference>
<keyword evidence="1" id="KW-0677">Repeat</keyword>
<dbReference type="InterPro" id="IPR015943">
    <property type="entry name" value="WD40/YVTN_repeat-like_dom_sf"/>
</dbReference>
<dbReference type="InterPro" id="IPR051200">
    <property type="entry name" value="Host-pathogen_enzymatic-act"/>
</dbReference>
<dbReference type="SUPFAM" id="SSF51004">
    <property type="entry name" value="C-terminal (heme d1) domain of cytochrome cd1-nitrite reductase"/>
    <property type="match status" value="1"/>
</dbReference>
<dbReference type="Pfam" id="PF02494">
    <property type="entry name" value="HYR"/>
    <property type="match status" value="1"/>
</dbReference>